<evidence type="ECO:0000313" key="1">
    <source>
        <dbReference type="EMBL" id="OCF23537.1"/>
    </source>
</evidence>
<name>A0A1B9FXP5_9TREE</name>
<dbReference type="Gene3D" id="3.40.50.1000">
    <property type="entry name" value="HAD superfamily/HAD-like"/>
    <property type="match status" value="2"/>
</dbReference>
<proteinExistence type="predicted"/>
<dbReference type="AlphaFoldDB" id="A0A1B9FXP5"/>
<protein>
    <submittedName>
        <fullName evidence="1">HAD hydrolase</fullName>
    </submittedName>
</protein>
<reference evidence="1" key="2">
    <citation type="submission" date="2014-01" db="EMBL/GenBank/DDBJ databases">
        <title>Evolution of pathogenesis and genome organization in the Tremellales.</title>
        <authorList>
            <person name="Cuomo C."/>
            <person name="Litvintseva A."/>
            <person name="Heitman J."/>
            <person name="Chen Y."/>
            <person name="Sun S."/>
            <person name="Springer D."/>
            <person name="Dromer F."/>
            <person name="Young S."/>
            <person name="Zeng Q."/>
            <person name="Chapman S."/>
            <person name="Gujja S."/>
            <person name="Saif S."/>
            <person name="Birren B."/>
        </authorList>
    </citation>
    <scope>NUCLEOTIDE SEQUENCE</scope>
    <source>
        <strain evidence="1">CBS 10118</strain>
    </source>
</reference>
<sequence length="375" mass="42106">MLRSAWSVRRVVSAGQVGCTRSLHSKSAPFPNKLAFAFDIDGVLKQGHHNVLPQAKRVLKLLSGEDGRLPKRVKPIPFLLITNGGGVPDEERRAALSSELGIKAENQLVQSHTPIKEYVEKYQDKPVLVLGGKGESCRRVAESYGLKHSYIPQDIVAWKPSIWDRTELTEEERGFARPQDFSQIPFSAALMLHDSHDWGRDITLILDLMSSHRGIFGTRREGHDRADVKGDVELVFSNADVEWRSDWPIPRLGQGAFRLSLESVYKSTTGLDLPYKQFGKPFKATYDFSELMLRRYLREVGRDPEGALNVYMVGDNPLSDIDGANRHGWSSILVRTGVFHDTHGEVPSHKATIIADDVEKGVEWAIQEEMRKGSL</sequence>
<dbReference type="VEuPathDB" id="FungiDB:I302_06520"/>
<dbReference type="PANTHER" id="PTHR14269:SF4">
    <property type="entry name" value="CAT EYE SYNDROME CRITICAL REGION PROTEIN 5"/>
    <property type="match status" value="1"/>
</dbReference>
<dbReference type="PANTHER" id="PTHR14269">
    <property type="entry name" value="CDP-DIACYLGLYCEROL--GLYCEROL-3-PHOSPHATE 3-PHOSPHATIDYLTRANSFERASE-RELATED"/>
    <property type="match status" value="1"/>
</dbReference>
<dbReference type="InterPro" id="IPR050324">
    <property type="entry name" value="CDP-alcohol_PTase-I"/>
</dbReference>
<dbReference type="InterPro" id="IPR006353">
    <property type="entry name" value="HAD-SF_hydro_IIA_CECR5"/>
</dbReference>
<dbReference type="STRING" id="1296100.A0A1B9FXP5"/>
<dbReference type="NCBIfam" id="TIGR01456">
    <property type="entry name" value="CECR5"/>
    <property type="match status" value="1"/>
</dbReference>
<reference evidence="1" key="1">
    <citation type="submission" date="2013-07" db="EMBL/GenBank/DDBJ databases">
        <title>The Genome Sequence of Cryptococcus bestiolae CBS10118.</title>
        <authorList>
            <consortium name="The Broad Institute Genome Sequencing Platform"/>
            <person name="Cuomo C."/>
            <person name="Litvintseva A."/>
            <person name="Chen Y."/>
            <person name="Heitman J."/>
            <person name="Sun S."/>
            <person name="Springer D."/>
            <person name="Dromer F."/>
            <person name="Young S.K."/>
            <person name="Zeng Q."/>
            <person name="Gargeya S."/>
            <person name="Fitzgerald M."/>
            <person name="Abouelleil A."/>
            <person name="Alvarado L."/>
            <person name="Berlin A.M."/>
            <person name="Chapman S.B."/>
            <person name="Dewar J."/>
            <person name="Goldberg J."/>
            <person name="Griggs A."/>
            <person name="Gujja S."/>
            <person name="Hansen M."/>
            <person name="Howarth C."/>
            <person name="Imamovic A."/>
            <person name="Larimer J."/>
            <person name="McCowan C."/>
            <person name="Murphy C."/>
            <person name="Pearson M."/>
            <person name="Priest M."/>
            <person name="Roberts A."/>
            <person name="Saif S."/>
            <person name="Shea T."/>
            <person name="Sykes S."/>
            <person name="Wortman J."/>
            <person name="Nusbaum C."/>
            <person name="Birren B."/>
        </authorList>
    </citation>
    <scope>NUCLEOTIDE SEQUENCE [LARGE SCALE GENOMIC DNA]</scope>
    <source>
        <strain evidence="1">CBS 10118</strain>
    </source>
</reference>
<dbReference type="OrthoDB" id="10251048at2759"/>
<organism evidence="1">
    <name type="scientific">Kwoniella bestiolae CBS 10118</name>
    <dbReference type="NCBI Taxonomy" id="1296100"/>
    <lineage>
        <taxon>Eukaryota</taxon>
        <taxon>Fungi</taxon>
        <taxon>Dikarya</taxon>
        <taxon>Basidiomycota</taxon>
        <taxon>Agaricomycotina</taxon>
        <taxon>Tremellomycetes</taxon>
        <taxon>Tremellales</taxon>
        <taxon>Cryptococcaceae</taxon>
        <taxon>Kwoniella</taxon>
    </lineage>
</organism>
<dbReference type="GO" id="GO:0016787">
    <property type="term" value="F:hydrolase activity"/>
    <property type="evidence" value="ECO:0007669"/>
    <property type="project" value="UniProtKB-KW"/>
</dbReference>
<keyword evidence="1" id="KW-0378">Hydrolase</keyword>
<gene>
    <name evidence="1" type="ORF">I302_06520</name>
</gene>
<dbReference type="InterPro" id="IPR023214">
    <property type="entry name" value="HAD_sf"/>
</dbReference>
<dbReference type="Pfam" id="PF13242">
    <property type="entry name" value="Hydrolase_like"/>
    <property type="match status" value="1"/>
</dbReference>
<dbReference type="NCBIfam" id="TIGR01460">
    <property type="entry name" value="HAD-SF-IIA"/>
    <property type="match status" value="1"/>
</dbReference>
<dbReference type="Pfam" id="PF13344">
    <property type="entry name" value="Hydrolase_6"/>
    <property type="match status" value="1"/>
</dbReference>
<dbReference type="GO" id="GO:0046474">
    <property type="term" value="P:glycerophospholipid biosynthetic process"/>
    <property type="evidence" value="ECO:0007669"/>
    <property type="project" value="TreeGrafter"/>
</dbReference>
<dbReference type="InterPro" id="IPR036412">
    <property type="entry name" value="HAD-like_sf"/>
</dbReference>
<dbReference type="SUPFAM" id="SSF56784">
    <property type="entry name" value="HAD-like"/>
    <property type="match status" value="1"/>
</dbReference>
<dbReference type="GO" id="GO:0005739">
    <property type="term" value="C:mitochondrion"/>
    <property type="evidence" value="ECO:0007669"/>
    <property type="project" value="TreeGrafter"/>
</dbReference>
<accession>A0A1B9FXP5</accession>
<dbReference type="EMBL" id="KI894023">
    <property type="protein sequence ID" value="OCF23537.1"/>
    <property type="molecule type" value="Genomic_DNA"/>
</dbReference>
<dbReference type="InterPro" id="IPR006357">
    <property type="entry name" value="HAD-SF_hydro_IIA"/>
</dbReference>